<evidence type="ECO:0000313" key="2">
    <source>
        <dbReference type="EMBL" id="CAA6804900.1"/>
    </source>
</evidence>
<feature type="chain" id="PRO_5027640179" evidence="1">
    <location>
        <begin position="21"/>
        <end position="162"/>
    </location>
</feature>
<reference evidence="2" key="1">
    <citation type="submission" date="2020-01" db="EMBL/GenBank/DDBJ databases">
        <authorList>
            <person name="Meier V. D."/>
            <person name="Meier V D."/>
        </authorList>
    </citation>
    <scope>NUCLEOTIDE SEQUENCE</scope>
    <source>
        <strain evidence="2">HLG_WM_MAG_05</strain>
    </source>
</reference>
<evidence type="ECO:0000256" key="1">
    <source>
        <dbReference type="SAM" id="SignalP"/>
    </source>
</evidence>
<accession>A0A6S6SQG1</accession>
<protein>
    <submittedName>
        <fullName evidence="2">Uncharacterized protein</fullName>
    </submittedName>
</protein>
<keyword evidence="1" id="KW-0732">Signal</keyword>
<organism evidence="2">
    <name type="scientific">uncultured Sulfurovum sp</name>
    <dbReference type="NCBI Taxonomy" id="269237"/>
    <lineage>
        <taxon>Bacteria</taxon>
        <taxon>Pseudomonadati</taxon>
        <taxon>Campylobacterota</taxon>
        <taxon>Epsilonproteobacteria</taxon>
        <taxon>Campylobacterales</taxon>
        <taxon>Sulfurovaceae</taxon>
        <taxon>Sulfurovum</taxon>
        <taxon>environmental samples</taxon>
    </lineage>
</organism>
<proteinExistence type="predicted"/>
<dbReference type="EMBL" id="CACVAU010000015">
    <property type="protein sequence ID" value="CAA6804900.1"/>
    <property type="molecule type" value="Genomic_DNA"/>
</dbReference>
<dbReference type="AlphaFoldDB" id="A0A6S6SQG1"/>
<feature type="signal peptide" evidence="1">
    <location>
        <begin position="1"/>
        <end position="20"/>
    </location>
</feature>
<gene>
    <name evidence="2" type="ORF">HELGO_WM11888</name>
</gene>
<sequence length="162" mass="17591">MTVKTLTALSIMMLTQPLMAIYSVDSTDCYTPTNVKAQTLNVSKFNNVWQELNKNNKASQAHLESYIQTALDDNTGTLDVAKFSSVWQKLNTDSSVGQAHLSKYVGTLLDNASKSQACTPAPLLCDASLDVAKFSTLWNEVKVKNNNAPHLSSALSSTLCSI</sequence>
<name>A0A6S6SQG1_9BACT</name>